<evidence type="ECO:0000256" key="4">
    <source>
        <dbReference type="ARBA" id="ARBA00023136"/>
    </source>
</evidence>
<keyword evidence="4 5" id="KW-0472">Membrane</keyword>
<feature type="transmembrane region" description="Helical" evidence="5">
    <location>
        <begin position="175"/>
        <end position="193"/>
    </location>
</feature>
<dbReference type="EMBL" id="CP102290">
    <property type="protein sequence ID" value="UWP57904.1"/>
    <property type="molecule type" value="Genomic_DNA"/>
</dbReference>
<name>A0ABY5VBN2_9FIRM</name>
<dbReference type="PANTHER" id="PTHR43229:SF2">
    <property type="entry name" value="NODULATION PROTEIN J"/>
    <property type="match status" value="1"/>
</dbReference>
<evidence type="ECO:0000259" key="6">
    <source>
        <dbReference type="PROSITE" id="PS51012"/>
    </source>
</evidence>
<keyword evidence="2 5" id="KW-0812">Transmembrane</keyword>
<organism evidence="7 8">
    <name type="scientific">Ruminococcus gauvreauii</name>
    <dbReference type="NCBI Taxonomy" id="438033"/>
    <lineage>
        <taxon>Bacteria</taxon>
        <taxon>Bacillati</taxon>
        <taxon>Bacillota</taxon>
        <taxon>Clostridia</taxon>
        <taxon>Eubacteriales</taxon>
        <taxon>Oscillospiraceae</taxon>
        <taxon>Ruminococcus</taxon>
    </lineage>
</organism>
<keyword evidence="8" id="KW-1185">Reference proteome</keyword>
<dbReference type="Proteomes" id="UP001060164">
    <property type="component" value="Chromosome"/>
</dbReference>
<comment type="similarity">
    <text evidence="5">Belongs to the ABC-2 integral membrane protein family.</text>
</comment>
<protein>
    <recommendedName>
        <fullName evidence="5">Transport permease protein</fullName>
    </recommendedName>
</protein>
<evidence type="ECO:0000256" key="3">
    <source>
        <dbReference type="ARBA" id="ARBA00022989"/>
    </source>
</evidence>
<dbReference type="InterPro" id="IPR013525">
    <property type="entry name" value="ABC2_TM"/>
</dbReference>
<evidence type="ECO:0000313" key="8">
    <source>
        <dbReference type="Proteomes" id="UP001060164"/>
    </source>
</evidence>
<comment type="subcellular location">
    <subcellularLocation>
        <location evidence="5">Cell membrane</location>
        <topology evidence="5">Multi-pass membrane protein</topology>
    </subcellularLocation>
    <subcellularLocation>
        <location evidence="1">Membrane</location>
        <topology evidence="1">Multi-pass membrane protein</topology>
    </subcellularLocation>
</comment>
<sequence length="261" mass="28250">MHKLKAGIIFDSWIMFKRCLLTSLRNPEALLVATIVPFFLMFLFGNVFGNIANVGTFNYIDFIVPGIILQSIGQSSQYSAMNVTADMTKGIIDRFRTMSVSKAAVLAGHAGAGVVRNTISTITIIATALILGFRPQGSLLDWLVITGLLTLVNIAISLLAVMCGLLSKTVEGSSGLMLPLFILPFISSGFVPVNSLDGGIKWFAEIQPMTPVIDSFRALTLDLPLGNSLWIAVAWCVGIIIAAFTLSIQIYKRRTDFPANC</sequence>
<comment type="caution">
    <text evidence="5">Lacks conserved residue(s) required for the propagation of feature annotation.</text>
</comment>
<feature type="transmembrane region" description="Helical" evidence="5">
    <location>
        <begin position="142"/>
        <end position="163"/>
    </location>
</feature>
<dbReference type="PIRSF" id="PIRSF006648">
    <property type="entry name" value="DrrB"/>
    <property type="match status" value="1"/>
</dbReference>
<dbReference type="InterPro" id="IPR000412">
    <property type="entry name" value="ABC_2_transport"/>
</dbReference>
<evidence type="ECO:0000256" key="5">
    <source>
        <dbReference type="RuleBase" id="RU361157"/>
    </source>
</evidence>
<dbReference type="PROSITE" id="PS51012">
    <property type="entry name" value="ABC_TM2"/>
    <property type="match status" value="1"/>
</dbReference>
<dbReference type="InterPro" id="IPR051784">
    <property type="entry name" value="Nod_factor_ABC_transporter"/>
</dbReference>
<proteinExistence type="inferred from homology"/>
<keyword evidence="5" id="KW-0813">Transport</keyword>
<feature type="domain" description="ABC transmembrane type-2" evidence="6">
    <location>
        <begin position="28"/>
        <end position="254"/>
    </location>
</feature>
<keyword evidence="5" id="KW-1003">Cell membrane</keyword>
<evidence type="ECO:0000256" key="1">
    <source>
        <dbReference type="ARBA" id="ARBA00004141"/>
    </source>
</evidence>
<feature type="transmembrane region" description="Helical" evidence="5">
    <location>
        <begin position="229"/>
        <end position="248"/>
    </location>
</feature>
<reference evidence="7" key="1">
    <citation type="journal article" date="2022" name="Cell">
        <title>Design, construction, and in vivo augmentation of a complex gut microbiome.</title>
        <authorList>
            <person name="Cheng A.G."/>
            <person name="Ho P.Y."/>
            <person name="Aranda-Diaz A."/>
            <person name="Jain S."/>
            <person name="Yu F.B."/>
            <person name="Meng X."/>
            <person name="Wang M."/>
            <person name="Iakiviak M."/>
            <person name="Nagashima K."/>
            <person name="Zhao A."/>
            <person name="Murugkar P."/>
            <person name="Patil A."/>
            <person name="Atabakhsh K."/>
            <person name="Weakley A."/>
            <person name="Yan J."/>
            <person name="Brumbaugh A.R."/>
            <person name="Higginbottom S."/>
            <person name="Dimas A."/>
            <person name="Shiver A.L."/>
            <person name="Deutschbauer A."/>
            <person name="Neff N."/>
            <person name="Sonnenburg J.L."/>
            <person name="Huang K.C."/>
            <person name="Fischbach M.A."/>
        </authorList>
    </citation>
    <scope>NUCLEOTIDE SEQUENCE</scope>
    <source>
        <strain evidence="7">DSM 19829</strain>
    </source>
</reference>
<feature type="transmembrane region" description="Helical" evidence="5">
    <location>
        <begin position="104"/>
        <end position="130"/>
    </location>
</feature>
<accession>A0ABY5VBN2</accession>
<evidence type="ECO:0000313" key="7">
    <source>
        <dbReference type="EMBL" id="UWP57904.1"/>
    </source>
</evidence>
<keyword evidence="3 5" id="KW-1133">Transmembrane helix</keyword>
<dbReference type="RefSeq" id="WP_028530035.1">
    <property type="nucleotide sequence ID" value="NZ_CABLBR010000040.1"/>
</dbReference>
<evidence type="ECO:0000256" key="2">
    <source>
        <dbReference type="ARBA" id="ARBA00022692"/>
    </source>
</evidence>
<feature type="transmembrane region" description="Helical" evidence="5">
    <location>
        <begin position="30"/>
        <end position="49"/>
    </location>
</feature>
<dbReference type="PANTHER" id="PTHR43229">
    <property type="entry name" value="NODULATION PROTEIN J"/>
    <property type="match status" value="1"/>
</dbReference>
<gene>
    <name evidence="7" type="ORF">NQ502_10860</name>
</gene>
<dbReference type="Pfam" id="PF01061">
    <property type="entry name" value="ABC2_membrane"/>
    <property type="match status" value="1"/>
</dbReference>
<dbReference type="InterPro" id="IPR047817">
    <property type="entry name" value="ABC2_TM_bact-type"/>
</dbReference>